<dbReference type="KEGG" id="abaw:D5400_19500"/>
<dbReference type="InterPro" id="IPR009579">
    <property type="entry name" value="DUF1192"/>
</dbReference>
<reference evidence="2 3" key="1">
    <citation type="submission" date="2018-09" db="EMBL/GenBank/DDBJ databases">
        <title>Marinorhizobium profundi gen. nov., sp. nov., isolated from a deep-sea sediment sample from the New Britain Trench and proposal of Marinorhizobiaceae fam. nov. in the order Rhizobiales of the class Alphaproteobacteria.</title>
        <authorList>
            <person name="Cao J."/>
        </authorList>
    </citation>
    <scope>NUCLEOTIDE SEQUENCE [LARGE SCALE GENOMIC DNA]</scope>
    <source>
        <strain evidence="2 3">WS11</strain>
    </source>
</reference>
<evidence type="ECO:0000256" key="1">
    <source>
        <dbReference type="SAM" id="Coils"/>
    </source>
</evidence>
<protein>
    <submittedName>
        <fullName evidence="2">DUF1192 domain-containing protein</fullName>
    </submittedName>
</protein>
<organism evidence="2 3">
    <name type="scientific">Georhizobium profundi</name>
    <dbReference type="NCBI Taxonomy" id="2341112"/>
    <lineage>
        <taxon>Bacteria</taxon>
        <taxon>Pseudomonadati</taxon>
        <taxon>Pseudomonadota</taxon>
        <taxon>Alphaproteobacteria</taxon>
        <taxon>Hyphomicrobiales</taxon>
        <taxon>Rhizobiaceae</taxon>
        <taxon>Georhizobium</taxon>
    </lineage>
</organism>
<sequence>MAIFDDMPPTRKPVHEIGADLALLSTDELRQRIDALRSEIARLEEEIEMKTSSKAAAERFFR</sequence>
<dbReference type="OrthoDB" id="7872350at2"/>
<evidence type="ECO:0000313" key="2">
    <source>
        <dbReference type="EMBL" id="AZN73184.1"/>
    </source>
</evidence>
<accession>A0A3Q8XST0</accession>
<keyword evidence="3" id="KW-1185">Reference proteome</keyword>
<feature type="coiled-coil region" evidence="1">
    <location>
        <begin position="26"/>
        <end position="53"/>
    </location>
</feature>
<name>A0A3Q8XST0_9HYPH</name>
<dbReference type="AlphaFoldDB" id="A0A3Q8XST0"/>
<evidence type="ECO:0000313" key="3">
    <source>
        <dbReference type="Proteomes" id="UP000268192"/>
    </source>
</evidence>
<gene>
    <name evidence="2" type="ORF">D5400_19500</name>
</gene>
<dbReference type="RefSeq" id="WP_126011839.1">
    <property type="nucleotide sequence ID" value="NZ_CP032509.1"/>
</dbReference>
<dbReference type="EMBL" id="CP032509">
    <property type="protein sequence ID" value="AZN73184.1"/>
    <property type="molecule type" value="Genomic_DNA"/>
</dbReference>
<proteinExistence type="predicted"/>
<dbReference type="Proteomes" id="UP000268192">
    <property type="component" value="Chromosome"/>
</dbReference>
<dbReference type="Pfam" id="PF06698">
    <property type="entry name" value="DUF1192"/>
    <property type="match status" value="1"/>
</dbReference>
<keyword evidence="1" id="KW-0175">Coiled coil</keyword>